<reference evidence="3" key="1">
    <citation type="submission" date="2025-08" db="UniProtKB">
        <authorList>
            <consortium name="RefSeq"/>
        </authorList>
    </citation>
    <scope>IDENTIFICATION</scope>
</reference>
<dbReference type="RefSeq" id="XP_021118188.1">
    <property type="nucleotide sequence ID" value="XM_021262529.1"/>
</dbReference>
<dbReference type="GO" id="GO:0043539">
    <property type="term" value="F:protein serine/threonine kinase activator activity"/>
    <property type="evidence" value="ECO:0007669"/>
    <property type="project" value="TreeGrafter"/>
</dbReference>
<feature type="region of interest" description="Disordered" evidence="1">
    <location>
        <begin position="1"/>
        <end position="71"/>
    </location>
</feature>
<name>A0AAX6TB66_HETGA</name>
<dbReference type="GeneID" id="101697981"/>
<evidence type="ECO:0000313" key="3">
    <source>
        <dbReference type="RefSeq" id="XP_021118188.1"/>
    </source>
</evidence>
<dbReference type="InterPro" id="IPR029406">
    <property type="entry name" value="ETAA1"/>
</dbReference>
<feature type="compositionally biased region" description="Basic and acidic residues" evidence="1">
    <location>
        <begin position="61"/>
        <end position="71"/>
    </location>
</feature>
<dbReference type="PANTHER" id="PTHR16434">
    <property type="entry name" value="EWING'S TUMOR-ASSOCIATED ANTIGEN 1 ETAA1"/>
    <property type="match status" value="1"/>
</dbReference>
<evidence type="ECO:0000256" key="1">
    <source>
        <dbReference type="SAM" id="MobiDB-lite"/>
    </source>
</evidence>
<sequence length="842" mass="94640">MSRRRKYGGTPSPKSTPRKTAAPEEVSSEVEPGRRRLRSARRSDPRGPGLRSPATASSSKNHPEEKYETPRRMLKMDLLSCTFSSPNDPDGQNDIFWDQNSPMTKQLGKGRKKQIYATDSEVISHIVNRIAPQDDKSTANSMLGIWIGATAIPCTPSVAKEKSRVKVSCTKLKTKNREKELMKLAKQFDKNMEELDVIQEQIKKNHDFIQIISDTETVHNWKNCIEMQSSCDIVPEIDNVAIKKPMEGNTAISVANDQTTSQKPFDQMLEAAFNAIFDGSTQKCSGQLSQGLSDGFLYNSNTTFGKKSALTKENIIANKTLVTEKLANKTPVAVSPQVDTPTMTKSYVTSKTKGPEGSDKHMDAFSTSDFEEDWESLLGNELFVMQNVEMLELFPSKTAQVNSTSRMNVSLDTRLRDSTILQDLPSNTYNGELIDANRKYRFSQNPNSKPSKLPLTGNKMKFDRTFNKIVTQDKTQDCAVEYNLTKIKENVHMNFTSNINASEKSFLNTRSSSEPKNKPIFKHSFQASVNTDSFGSATLVNETSVRNSNQTNASKLDSFFDDWNDPLFANEIIKACHKLETTWEANDVDDDLLYQACNDIERQTQQQDIKDSRSTLEINNNSKHGGQNMSTVSKRGSHLAQPKHLNMDSISVQTSFLTNNSQFVKPVKIEKQKMCGNSPRVLGATTNLTMYPKNSNCEINNVHVSWNNSDVPVHVTSSESLLSGSSNHTSSEIVTREKSSTQRLSCMIITNETQTDLNKTDRSSKYTFTKPKNSHILSQFSQNCIAGHMTATKITHSLEEKKPVISWKTDPQRSLMKLCESSKQSSKGMYKTSFLRYYYRCR</sequence>
<proteinExistence type="predicted"/>
<accession>A0AAX6TB66</accession>
<protein>
    <submittedName>
        <fullName evidence="3">LOW QUALITY PROTEIN: ewing's tumor-associated antigen 1</fullName>
    </submittedName>
</protein>
<dbReference type="GO" id="GO:0031297">
    <property type="term" value="P:replication fork processing"/>
    <property type="evidence" value="ECO:0007669"/>
    <property type="project" value="TreeGrafter"/>
</dbReference>
<evidence type="ECO:0000313" key="2">
    <source>
        <dbReference type="Proteomes" id="UP000694906"/>
    </source>
</evidence>
<dbReference type="GO" id="GO:0006974">
    <property type="term" value="P:DNA damage response"/>
    <property type="evidence" value="ECO:0007669"/>
    <property type="project" value="TreeGrafter"/>
</dbReference>
<dbReference type="GO" id="GO:0043596">
    <property type="term" value="C:nuclear replication fork"/>
    <property type="evidence" value="ECO:0007669"/>
    <property type="project" value="TreeGrafter"/>
</dbReference>
<dbReference type="CTD" id="54465"/>
<dbReference type="Proteomes" id="UP000694906">
    <property type="component" value="Unplaced"/>
</dbReference>
<dbReference type="Pfam" id="PF15350">
    <property type="entry name" value="ETAA1"/>
    <property type="match status" value="1"/>
</dbReference>
<keyword evidence="2" id="KW-1185">Reference proteome</keyword>
<organism evidence="2 3">
    <name type="scientific">Heterocephalus glaber</name>
    <name type="common">Naked mole rat</name>
    <dbReference type="NCBI Taxonomy" id="10181"/>
    <lineage>
        <taxon>Eukaryota</taxon>
        <taxon>Metazoa</taxon>
        <taxon>Chordata</taxon>
        <taxon>Craniata</taxon>
        <taxon>Vertebrata</taxon>
        <taxon>Euteleostomi</taxon>
        <taxon>Mammalia</taxon>
        <taxon>Eutheria</taxon>
        <taxon>Euarchontoglires</taxon>
        <taxon>Glires</taxon>
        <taxon>Rodentia</taxon>
        <taxon>Hystricomorpha</taxon>
        <taxon>Bathyergidae</taxon>
        <taxon>Heterocephalus</taxon>
    </lineage>
</organism>
<dbReference type="AlphaFoldDB" id="A0AAX6TB66"/>
<feature type="compositionally biased region" description="Polar residues" evidence="1">
    <location>
        <begin position="615"/>
        <end position="633"/>
    </location>
</feature>
<dbReference type="GO" id="GO:2000001">
    <property type="term" value="P:regulation of DNA damage checkpoint"/>
    <property type="evidence" value="ECO:0007669"/>
    <property type="project" value="TreeGrafter"/>
</dbReference>
<gene>
    <name evidence="3" type="primary">Etaa1</name>
</gene>
<dbReference type="PANTHER" id="PTHR16434:SF2">
    <property type="entry name" value="EWING'S TUMOR-ASSOCIATED ANTIGEN 1"/>
    <property type="match status" value="1"/>
</dbReference>
<feature type="region of interest" description="Disordered" evidence="1">
    <location>
        <begin position="605"/>
        <end position="633"/>
    </location>
</feature>